<feature type="transmembrane region" description="Helical" evidence="7">
    <location>
        <begin position="9"/>
        <end position="32"/>
    </location>
</feature>
<evidence type="ECO:0000256" key="4">
    <source>
        <dbReference type="ARBA" id="ARBA00024688"/>
    </source>
</evidence>
<evidence type="ECO:0000256" key="6">
    <source>
        <dbReference type="ARBA" id="ARBA00047816"/>
    </source>
</evidence>
<dbReference type="Pfam" id="PF00116">
    <property type="entry name" value="COX2"/>
    <property type="match status" value="1"/>
</dbReference>
<evidence type="ECO:0000259" key="8">
    <source>
        <dbReference type="PROSITE" id="PS50857"/>
    </source>
</evidence>
<comment type="catalytic activity">
    <reaction evidence="6">
        <text>4 Fe(II)-[cytochrome c] + O2 + 8 H(+)(in) = 4 Fe(III)-[cytochrome c] + 2 H2O + 4 H(+)(out)</text>
        <dbReference type="Rhea" id="RHEA:11436"/>
        <dbReference type="Rhea" id="RHEA-COMP:10350"/>
        <dbReference type="Rhea" id="RHEA-COMP:14399"/>
        <dbReference type="ChEBI" id="CHEBI:15377"/>
        <dbReference type="ChEBI" id="CHEBI:15378"/>
        <dbReference type="ChEBI" id="CHEBI:15379"/>
        <dbReference type="ChEBI" id="CHEBI:29033"/>
        <dbReference type="ChEBI" id="CHEBI:29034"/>
        <dbReference type="EC" id="7.1.1.9"/>
    </reaction>
</comment>
<name>A0ABS6JB62_9BACI</name>
<keyword evidence="7" id="KW-1133">Transmembrane helix</keyword>
<dbReference type="Proteomes" id="UP000784880">
    <property type="component" value="Unassembled WGS sequence"/>
</dbReference>
<dbReference type="InterPro" id="IPR001505">
    <property type="entry name" value="Copper_CuA"/>
</dbReference>
<evidence type="ECO:0000313" key="9">
    <source>
        <dbReference type="EMBL" id="MBU9710424.1"/>
    </source>
</evidence>
<dbReference type="PROSITE" id="PS50857">
    <property type="entry name" value="COX2_CUA"/>
    <property type="match status" value="1"/>
</dbReference>
<protein>
    <recommendedName>
        <fullName evidence="5">Cytochrome aa3 subunit 2</fullName>
    </recommendedName>
</protein>
<dbReference type="RefSeq" id="WP_217064316.1">
    <property type="nucleotide sequence ID" value="NZ_JAHQCS010000029.1"/>
</dbReference>
<comment type="caution">
    <text evidence="9">The sequence shown here is derived from an EMBL/GenBank/DDBJ whole genome shotgun (WGS) entry which is preliminary data.</text>
</comment>
<evidence type="ECO:0000256" key="3">
    <source>
        <dbReference type="ARBA" id="ARBA00023008"/>
    </source>
</evidence>
<dbReference type="PANTHER" id="PTHR42838:SF2">
    <property type="entry name" value="NITROUS-OXIDE REDUCTASE"/>
    <property type="match status" value="1"/>
</dbReference>
<keyword evidence="7" id="KW-0812">Transmembrane</keyword>
<keyword evidence="10" id="KW-1185">Reference proteome</keyword>
<proteinExistence type="predicted"/>
<dbReference type="InterPro" id="IPR034214">
    <property type="entry name" value="Ba3_CcO_II_C"/>
</dbReference>
<evidence type="ECO:0000256" key="7">
    <source>
        <dbReference type="SAM" id="Phobius"/>
    </source>
</evidence>
<feature type="domain" description="Cytochrome oxidase subunit II copper A binding" evidence="8">
    <location>
        <begin position="64"/>
        <end position="157"/>
    </location>
</feature>
<reference evidence="9 10" key="1">
    <citation type="submission" date="2021-06" db="EMBL/GenBank/DDBJ databases">
        <title>Bacillus sp. RD4P76, an endophyte from a halophyte.</title>
        <authorList>
            <person name="Sun J.-Q."/>
        </authorList>
    </citation>
    <scope>NUCLEOTIDE SEQUENCE [LARGE SCALE GENOMIC DNA]</scope>
    <source>
        <strain evidence="9 10">CGMCC 1.15917</strain>
    </source>
</reference>
<accession>A0ABS6JB62</accession>
<dbReference type="CDD" id="cd13913">
    <property type="entry name" value="ba3_CcO_II_C"/>
    <property type="match status" value="1"/>
</dbReference>
<dbReference type="InterPro" id="IPR051403">
    <property type="entry name" value="NosZ/Cyto_c_oxidase_sub2"/>
</dbReference>
<evidence type="ECO:0000256" key="1">
    <source>
        <dbReference type="ARBA" id="ARBA00004196"/>
    </source>
</evidence>
<dbReference type="PANTHER" id="PTHR42838">
    <property type="entry name" value="CYTOCHROME C OXIDASE SUBUNIT II"/>
    <property type="match status" value="1"/>
</dbReference>
<evidence type="ECO:0000313" key="10">
    <source>
        <dbReference type="Proteomes" id="UP000784880"/>
    </source>
</evidence>
<dbReference type="InterPro" id="IPR002429">
    <property type="entry name" value="CcO_II-like_C"/>
</dbReference>
<evidence type="ECO:0000256" key="5">
    <source>
        <dbReference type="ARBA" id="ARBA00031399"/>
    </source>
</evidence>
<sequence>MHLHKYEKIWLVFGIGSLALFLAVLGVAAFAFGHQPPSHMTTVDSQNLSEDPLFSEPGLTQINESTYRATLIAQAFGYNPNKIEVPVGSTVIFEVTSADVVHSFTIPGTNVNFMVTPGHVNMAEHTFNEPGEYLVICNEYCGTGHHYMQMRIEVISQ</sequence>
<dbReference type="EMBL" id="JAHQCS010000029">
    <property type="protein sequence ID" value="MBU9710424.1"/>
    <property type="molecule type" value="Genomic_DNA"/>
</dbReference>
<comment type="subcellular location">
    <subcellularLocation>
        <location evidence="1">Cell envelope</location>
    </subcellularLocation>
</comment>
<evidence type="ECO:0000256" key="2">
    <source>
        <dbReference type="ARBA" id="ARBA00022723"/>
    </source>
</evidence>
<dbReference type="PROSITE" id="PS00078">
    <property type="entry name" value="COX2"/>
    <property type="match status" value="1"/>
</dbReference>
<keyword evidence="7" id="KW-0472">Membrane</keyword>
<organism evidence="9 10">
    <name type="scientific">Evansella tamaricis</name>
    <dbReference type="NCBI Taxonomy" id="2069301"/>
    <lineage>
        <taxon>Bacteria</taxon>
        <taxon>Bacillati</taxon>
        <taxon>Bacillota</taxon>
        <taxon>Bacilli</taxon>
        <taxon>Bacillales</taxon>
        <taxon>Bacillaceae</taxon>
        <taxon>Evansella</taxon>
    </lineage>
</organism>
<gene>
    <name evidence="9" type="ORF">KS419_01420</name>
</gene>
<comment type="function">
    <text evidence="4">Subunits I and II form the functional core of the enzyme complex. Electrons originating in cytochrome c are transferred via heme a and Cu(A) to the binuclear center formed by heme a3 and Cu(B).</text>
</comment>
<keyword evidence="3" id="KW-0186">Copper</keyword>
<keyword evidence="2" id="KW-0479">Metal-binding</keyword>